<keyword evidence="3 4" id="KW-0413">Isomerase</keyword>
<name>A0A7J5B5E7_9MICO</name>
<dbReference type="Gene3D" id="3.30.70.580">
    <property type="entry name" value="Pseudouridine synthase I, catalytic domain, N-terminal subdomain"/>
    <property type="match status" value="1"/>
</dbReference>
<evidence type="ECO:0000256" key="5">
    <source>
        <dbReference type="PIRSR" id="PIRSR001430-1"/>
    </source>
</evidence>
<feature type="binding site" evidence="4 6">
    <location>
        <position position="132"/>
    </location>
    <ligand>
        <name>substrate</name>
    </ligand>
</feature>
<sequence length="307" mass="33330">MAHGRDTARFRLDIAYDGTAFSGWAAQPELRTVQGTLEDALRLVARELPPGPLLTVAGRTDAGVHATAQVAHLDLDERAVDNVRRRSDDDIAEILLRRTNGVLGRDSDVVVARVSPAPAGFDARFSAISRSYEFRIADRLTPPNPIERHRTAVVTRALDAGLMQAAADTLVGLHDFAGFCRPRPNATTIRTLQRFDWARDEHGVLLAHLEADAFCHSMVRSLVGMCAEVGAGRIRMKDVPALLEATERSSAFPVLSAKGLTLTGVGYPPEHELLQRQQVTRAQRPALHLVEPLGESTSIDAGSTSPD</sequence>
<dbReference type="InterPro" id="IPR020094">
    <property type="entry name" value="TruA/RsuA/RluB/E/F_N"/>
</dbReference>
<evidence type="ECO:0000256" key="7">
    <source>
        <dbReference type="RuleBase" id="RU003792"/>
    </source>
</evidence>
<dbReference type="RefSeq" id="WP_151422313.1">
    <property type="nucleotide sequence ID" value="NZ_WBJX01000001.1"/>
</dbReference>
<evidence type="ECO:0000256" key="1">
    <source>
        <dbReference type="ARBA" id="ARBA00009375"/>
    </source>
</evidence>
<comment type="caution">
    <text evidence="9">The sequence shown here is derived from an EMBL/GenBank/DDBJ whole genome shotgun (WGS) entry which is preliminary data.</text>
</comment>
<dbReference type="GO" id="GO:0160147">
    <property type="term" value="F:tRNA pseudouridine(38-40) synthase activity"/>
    <property type="evidence" value="ECO:0007669"/>
    <property type="project" value="UniProtKB-EC"/>
</dbReference>
<accession>A0A7J5B5E7</accession>
<comment type="similarity">
    <text evidence="1 4 7">Belongs to the tRNA pseudouridine synthase TruA family.</text>
</comment>
<dbReference type="PANTHER" id="PTHR11142:SF0">
    <property type="entry name" value="TRNA PSEUDOURIDINE SYNTHASE-LIKE 1"/>
    <property type="match status" value="1"/>
</dbReference>
<feature type="active site" description="Nucleophile" evidence="4 5">
    <location>
        <position position="61"/>
    </location>
</feature>
<dbReference type="InterPro" id="IPR020097">
    <property type="entry name" value="PsdUridine_synth_TruA_a/b_dom"/>
</dbReference>
<protein>
    <recommendedName>
        <fullName evidence="4">tRNA pseudouridine synthase A</fullName>
        <ecNumber evidence="4">5.4.99.12</ecNumber>
    </recommendedName>
    <alternativeName>
        <fullName evidence="4">tRNA pseudouridine(38-40) synthase</fullName>
    </alternativeName>
    <alternativeName>
        <fullName evidence="4">tRNA pseudouridylate synthase I</fullName>
    </alternativeName>
    <alternativeName>
        <fullName evidence="4">tRNA-uridine isomerase I</fullName>
    </alternativeName>
</protein>
<dbReference type="EMBL" id="WBJX01000001">
    <property type="protein sequence ID" value="KAB1639343.1"/>
    <property type="molecule type" value="Genomic_DNA"/>
</dbReference>
<dbReference type="GO" id="GO:0003723">
    <property type="term" value="F:RNA binding"/>
    <property type="evidence" value="ECO:0007669"/>
    <property type="project" value="InterPro"/>
</dbReference>
<keyword evidence="10" id="KW-1185">Reference proteome</keyword>
<reference evidence="9 10" key="1">
    <citation type="submission" date="2019-09" db="EMBL/GenBank/DDBJ databases">
        <title>Phylogeny of genus Pseudoclavibacter and closely related genus.</title>
        <authorList>
            <person name="Li Y."/>
        </authorList>
    </citation>
    <scope>NUCLEOTIDE SEQUENCE [LARGE SCALE GENOMIC DNA]</scope>
    <source>
        <strain evidence="9 10">THG-MD12</strain>
    </source>
</reference>
<evidence type="ECO:0000256" key="4">
    <source>
        <dbReference type="HAMAP-Rule" id="MF_00171"/>
    </source>
</evidence>
<keyword evidence="2 4" id="KW-0819">tRNA processing</keyword>
<comment type="subunit">
    <text evidence="4">Homodimer.</text>
</comment>
<evidence type="ECO:0000259" key="8">
    <source>
        <dbReference type="Pfam" id="PF01416"/>
    </source>
</evidence>
<feature type="domain" description="Pseudouridine synthase I TruA alpha/beta" evidence="8">
    <location>
        <begin position="166"/>
        <end position="268"/>
    </location>
</feature>
<dbReference type="EC" id="5.4.99.12" evidence="4"/>
<evidence type="ECO:0000313" key="9">
    <source>
        <dbReference type="EMBL" id="KAB1639343.1"/>
    </source>
</evidence>
<dbReference type="PANTHER" id="PTHR11142">
    <property type="entry name" value="PSEUDOURIDYLATE SYNTHASE"/>
    <property type="match status" value="1"/>
</dbReference>
<proteinExistence type="inferred from homology"/>
<evidence type="ECO:0000256" key="6">
    <source>
        <dbReference type="PIRSR" id="PIRSR001430-2"/>
    </source>
</evidence>
<dbReference type="InterPro" id="IPR001406">
    <property type="entry name" value="PsdUridine_synth_TruA"/>
</dbReference>
<comment type="function">
    <text evidence="4">Formation of pseudouridine at positions 38, 39 and 40 in the anticodon stem and loop of transfer RNAs.</text>
</comment>
<dbReference type="HAMAP" id="MF_00171">
    <property type="entry name" value="TruA"/>
    <property type="match status" value="1"/>
</dbReference>
<dbReference type="SUPFAM" id="SSF55120">
    <property type="entry name" value="Pseudouridine synthase"/>
    <property type="match status" value="1"/>
</dbReference>
<comment type="caution">
    <text evidence="4">Lacks conserved residue(s) required for the propagation of feature annotation.</text>
</comment>
<dbReference type="InterPro" id="IPR020095">
    <property type="entry name" value="PsdUridine_synth_TruA_C"/>
</dbReference>
<dbReference type="OrthoDB" id="9811823at2"/>
<dbReference type="PIRSF" id="PIRSF001430">
    <property type="entry name" value="tRNA_psdUrid_synth"/>
    <property type="match status" value="1"/>
</dbReference>
<dbReference type="GO" id="GO:0031119">
    <property type="term" value="P:tRNA pseudouridine synthesis"/>
    <property type="evidence" value="ECO:0007669"/>
    <property type="project" value="UniProtKB-UniRule"/>
</dbReference>
<comment type="catalytic activity">
    <reaction evidence="4 7">
        <text>uridine(38/39/40) in tRNA = pseudouridine(38/39/40) in tRNA</text>
        <dbReference type="Rhea" id="RHEA:22376"/>
        <dbReference type="Rhea" id="RHEA-COMP:10085"/>
        <dbReference type="Rhea" id="RHEA-COMP:10087"/>
        <dbReference type="ChEBI" id="CHEBI:65314"/>
        <dbReference type="ChEBI" id="CHEBI:65315"/>
        <dbReference type="EC" id="5.4.99.12"/>
    </reaction>
</comment>
<evidence type="ECO:0000256" key="3">
    <source>
        <dbReference type="ARBA" id="ARBA00023235"/>
    </source>
</evidence>
<evidence type="ECO:0000256" key="2">
    <source>
        <dbReference type="ARBA" id="ARBA00022694"/>
    </source>
</evidence>
<dbReference type="Pfam" id="PF01416">
    <property type="entry name" value="PseudoU_synth_1"/>
    <property type="match status" value="1"/>
</dbReference>
<dbReference type="InterPro" id="IPR020103">
    <property type="entry name" value="PsdUridine_synth_cat_dom_sf"/>
</dbReference>
<organism evidence="9 10">
    <name type="scientific">Pseudoclavibacter terrae</name>
    <dbReference type="NCBI Taxonomy" id="1530195"/>
    <lineage>
        <taxon>Bacteria</taxon>
        <taxon>Bacillati</taxon>
        <taxon>Actinomycetota</taxon>
        <taxon>Actinomycetes</taxon>
        <taxon>Micrococcales</taxon>
        <taxon>Microbacteriaceae</taxon>
        <taxon>Pseudoclavibacter</taxon>
    </lineage>
</organism>
<dbReference type="CDD" id="cd02570">
    <property type="entry name" value="PseudoU_synth_EcTruA"/>
    <property type="match status" value="1"/>
</dbReference>
<dbReference type="Proteomes" id="UP000490386">
    <property type="component" value="Unassembled WGS sequence"/>
</dbReference>
<evidence type="ECO:0000313" key="10">
    <source>
        <dbReference type="Proteomes" id="UP000490386"/>
    </source>
</evidence>
<dbReference type="AlphaFoldDB" id="A0A7J5B5E7"/>
<dbReference type="Gene3D" id="3.30.70.660">
    <property type="entry name" value="Pseudouridine synthase I, catalytic domain, C-terminal subdomain"/>
    <property type="match status" value="1"/>
</dbReference>
<gene>
    <name evidence="4 9" type="primary">truA</name>
    <name evidence="9" type="ORF">F8O03_03115</name>
</gene>